<keyword evidence="2" id="KW-1185">Reference proteome</keyword>
<dbReference type="AlphaFoldDB" id="A0A5S6R018"/>
<evidence type="ECO:0000256" key="1">
    <source>
        <dbReference type="SAM" id="MobiDB-lite"/>
    </source>
</evidence>
<evidence type="ECO:0000313" key="2">
    <source>
        <dbReference type="Proteomes" id="UP000046395"/>
    </source>
</evidence>
<dbReference type="Proteomes" id="UP000046395">
    <property type="component" value="Unassembled WGS sequence"/>
</dbReference>
<feature type="compositionally biased region" description="Basic and acidic residues" evidence="1">
    <location>
        <begin position="208"/>
        <end position="219"/>
    </location>
</feature>
<proteinExistence type="predicted"/>
<reference evidence="3" key="1">
    <citation type="submission" date="2019-12" db="UniProtKB">
        <authorList>
            <consortium name="WormBaseParasite"/>
        </authorList>
    </citation>
    <scope>IDENTIFICATION</scope>
</reference>
<evidence type="ECO:0000313" key="3">
    <source>
        <dbReference type="WBParaSite" id="TMUE_3000012669.1"/>
    </source>
</evidence>
<dbReference type="WBParaSite" id="TMUE_3000012669.1">
    <property type="protein sequence ID" value="TMUE_3000012669.1"/>
    <property type="gene ID" value="WBGene00301649"/>
</dbReference>
<name>A0A5S6R018_TRIMR</name>
<organism evidence="2 3">
    <name type="scientific">Trichuris muris</name>
    <name type="common">Mouse whipworm</name>
    <dbReference type="NCBI Taxonomy" id="70415"/>
    <lineage>
        <taxon>Eukaryota</taxon>
        <taxon>Metazoa</taxon>
        <taxon>Ecdysozoa</taxon>
        <taxon>Nematoda</taxon>
        <taxon>Enoplea</taxon>
        <taxon>Dorylaimia</taxon>
        <taxon>Trichinellida</taxon>
        <taxon>Trichuridae</taxon>
        <taxon>Trichuris</taxon>
    </lineage>
</organism>
<protein>
    <submittedName>
        <fullName evidence="3">Uncharacterized protein</fullName>
    </submittedName>
</protein>
<accession>A0A5S6R018</accession>
<feature type="region of interest" description="Disordered" evidence="1">
    <location>
        <begin position="100"/>
        <end position="219"/>
    </location>
</feature>
<sequence>MVCVAAPEAVSKEELGFMQLSDTFAVESQLEEESVELEKDRVAYGEQLNSTATQRTKTERAKEAVLCVAVCDGVSPEELEIPQSADPELRRIRKWLGSGQAIPNKDKEENRTGRISIGGRSPVLQESRPRPPLATGYPLNPTTKHGHFRSCGPNGRASGYRKNSEQAAKTLLVAEYHENGARSGTRMPNLPEEEGWRQQTNRLSPEYRSPKEPVRNGRD</sequence>